<sequence length="252" mass="28246">MQNILFLGACDKGGLLLWLGKIMASAGKKVLIIDGTVLQKYQFAVPELSGDGLKGGSRVIEFDGFDVASGFEHSFKNGTAIHESLESFFQRNNEQYTSYDFVLLDIDHTDTLEASLLTAWGGISSYALVTNSERYTIQRNAELLRKLLQEQQGDDLQMVRIRYMAAESPVSEAFMETAAGHLNTVFSDEQDVEFYYDEMDYIAGVRMQYENRLKLKGLSRSTKKTLLSILAAVTDVERNALRLALKVAERGR</sequence>
<proteinExistence type="predicted"/>
<name>A0ABV5AVP0_9BACL</name>
<comment type="caution">
    <text evidence="1">The sequence shown here is derived from an EMBL/GenBank/DDBJ whole genome shotgun (WGS) entry which is preliminary data.</text>
</comment>
<gene>
    <name evidence="1" type="ORF">ACE41H_15085</name>
</gene>
<dbReference type="RefSeq" id="WP_375356195.1">
    <property type="nucleotide sequence ID" value="NZ_JBHHMI010000012.1"/>
</dbReference>
<reference evidence="1 2" key="1">
    <citation type="submission" date="2024-09" db="EMBL/GenBank/DDBJ databases">
        <title>Paenibacillus zeirhizospherea sp. nov., isolated from surface of the maize (Zea mays) roots in a horticulture field, Hungary.</title>
        <authorList>
            <person name="Marton D."/>
            <person name="Farkas M."/>
            <person name="Bedics A."/>
            <person name="Toth E."/>
            <person name="Tancsics A."/>
            <person name="Boka K."/>
            <person name="Maroti G."/>
            <person name="Kriszt B."/>
            <person name="Cserhati M."/>
        </authorList>
    </citation>
    <scope>NUCLEOTIDE SEQUENCE [LARGE SCALE GENOMIC DNA]</scope>
    <source>
        <strain evidence="1 2">KCTC 33519</strain>
    </source>
</reference>
<keyword evidence="2" id="KW-1185">Reference proteome</keyword>
<evidence type="ECO:0000313" key="1">
    <source>
        <dbReference type="EMBL" id="MFB5268090.1"/>
    </source>
</evidence>
<dbReference type="Proteomes" id="UP001580346">
    <property type="component" value="Unassembled WGS sequence"/>
</dbReference>
<evidence type="ECO:0000313" key="2">
    <source>
        <dbReference type="Proteomes" id="UP001580346"/>
    </source>
</evidence>
<protein>
    <submittedName>
        <fullName evidence="1">Uncharacterized protein</fullName>
    </submittedName>
</protein>
<organism evidence="1 2">
    <name type="scientific">Paenibacillus enshidis</name>
    <dbReference type="NCBI Taxonomy" id="1458439"/>
    <lineage>
        <taxon>Bacteria</taxon>
        <taxon>Bacillati</taxon>
        <taxon>Bacillota</taxon>
        <taxon>Bacilli</taxon>
        <taxon>Bacillales</taxon>
        <taxon>Paenibacillaceae</taxon>
        <taxon>Paenibacillus</taxon>
    </lineage>
</organism>
<dbReference type="EMBL" id="JBHHMI010000012">
    <property type="protein sequence ID" value="MFB5268090.1"/>
    <property type="molecule type" value="Genomic_DNA"/>
</dbReference>
<accession>A0ABV5AVP0</accession>